<accession>A0A075AYX0</accession>
<keyword evidence="5 7" id="KW-0508">mRNA splicing</keyword>
<gene>
    <name evidence="9" type="ORF">O9G_000720</name>
    <name evidence="10" type="ORF">ROZALSC1DRAFT_30230</name>
</gene>
<reference evidence="9 11" key="1">
    <citation type="journal article" date="2013" name="Curr. Biol.">
        <title>Shared signatures of parasitism and phylogenomics unite Cryptomycota and microsporidia.</title>
        <authorList>
            <person name="James T.Y."/>
            <person name="Pelin A."/>
            <person name="Bonen L."/>
            <person name="Ahrendt S."/>
            <person name="Sain D."/>
            <person name="Corradi N."/>
            <person name="Stajich J.E."/>
        </authorList>
    </citation>
    <scope>NUCLEOTIDE SEQUENCE [LARGE SCALE GENOMIC DNA]</scope>
    <source>
        <strain evidence="9 11">CSF55</strain>
        <strain evidence="9 11">CSF55</strain>
    </source>
</reference>
<dbReference type="PANTHER" id="PTHR23142">
    <property type="entry name" value="PRE-MRNA-SPLICING FACTOR 38A-RELATED"/>
    <property type="match status" value="1"/>
</dbReference>
<organism evidence="9 11">
    <name type="scientific">Rozella allomycis (strain CSF55)</name>
    <dbReference type="NCBI Taxonomy" id="988480"/>
    <lineage>
        <taxon>Eukaryota</taxon>
        <taxon>Fungi</taxon>
        <taxon>Fungi incertae sedis</taxon>
        <taxon>Cryptomycota</taxon>
        <taxon>Cryptomycota incertae sedis</taxon>
        <taxon>Rozella</taxon>
    </lineage>
</organism>
<evidence type="ECO:0000313" key="12">
    <source>
        <dbReference type="Proteomes" id="UP000281549"/>
    </source>
</evidence>
<evidence type="ECO:0000256" key="4">
    <source>
        <dbReference type="ARBA" id="ARBA00022728"/>
    </source>
</evidence>
<evidence type="ECO:0000313" key="10">
    <source>
        <dbReference type="EMBL" id="RKP18030.1"/>
    </source>
</evidence>
<protein>
    <recommendedName>
        <fullName evidence="7">Pre-mRNA-splicing factor 38</fullName>
    </recommendedName>
</protein>
<evidence type="ECO:0000313" key="11">
    <source>
        <dbReference type="Proteomes" id="UP000030755"/>
    </source>
</evidence>
<keyword evidence="4 7" id="KW-0747">Spliceosome</keyword>
<dbReference type="GO" id="GO:0000398">
    <property type="term" value="P:mRNA splicing, via spliceosome"/>
    <property type="evidence" value="ECO:0007669"/>
    <property type="project" value="UniProtKB-UniRule"/>
</dbReference>
<dbReference type="InterPro" id="IPR005037">
    <property type="entry name" value="PRP38"/>
</dbReference>
<dbReference type="STRING" id="988480.A0A075AYX0"/>
<reference evidence="12" key="2">
    <citation type="journal article" date="2018" name="Nat. Microbiol.">
        <title>Leveraging single-cell genomics to expand the fungal tree of life.</title>
        <authorList>
            <person name="Ahrendt S.R."/>
            <person name="Quandt C.A."/>
            <person name="Ciobanu D."/>
            <person name="Clum A."/>
            <person name="Salamov A."/>
            <person name="Andreopoulos B."/>
            <person name="Cheng J.F."/>
            <person name="Woyke T."/>
            <person name="Pelin A."/>
            <person name="Henrissat B."/>
            <person name="Reynolds N.K."/>
            <person name="Benny G.L."/>
            <person name="Smith M.E."/>
            <person name="James T.Y."/>
            <person name="Grigoriev I.V."/>
        </authorList>
    </citation>
    <scope>NUCLEOTIDE SEQUENCE [LARGE SCALE GENOMIC DNA]</scope>
    <source>
        <strain evidence="12">CSF55</strain>
    </source>
</reference>
<reference evidence="10" key="3">
    <citation type="submission" date="2018-08" db="EMBL/GenBank/DDBJ databases">
        <title>Leveraging single-cell genomics to expand the Fungal Tree of Life.</title>
        <authorList>
            <consortium name="DOE Joint Genome Institute"/>
            <person name="Ahrendt S.R."/>
            <person name="Quandt C.A."/>
            <person name="Ciobanu D."/>
            <person name="Clum A."/>
            <person name="Salamov A."/>
            <person name="Andreopoulos B."/>
            <person name="Cheng J.-F."/>
            <person name="Woyke T."/>
            <person name="Pelin A."/>
            <person name="Henrissat B."/>
            <person name="Reynolds N."/>
            <person name="Benny G.L."/>
            <person name="Smith M.E."/>
            <person name="James T.Y."/>
            <person name="Grigoriev I.V."/>
        </authorList>
    </citation>
    <scope>NUCLEOTIDE SEQUENCE</scope>
    <source>
        <strain evidence="10">CSF55</strain>
    </source>
</reference>
<dbReference type="InterPro" id="IPR045347">
    <property type="entry name" value="HIND"/>
</dbReference>
<dbReference type="GO" id="GO:0005681">
    <property type="term" value="C:spliceosomal complex"/>
    <property type="evidence" value="ECO:0007669"/>
    <property type="project" value="UniProtKB-KW"/>
</dbReference>
<dbReference type="OMA" id="QNGYNEF"/>
<name>A0A075AYX0_ROZAC</name>
<dbReference type="OrthoDB" id="190958at2759"/>
<evidence type="ECO:0000313" key="9">
    <source>
        <dbReference type="EMBL" id="EPZ35324.1"/>
    </source>
</evidence>
<feature type="region of interest" description="Disordered" evidence="8">
    <location>
        <begin position="187"/>
        <end position="227"/>
    </location>
</feature>
<comment type="function">
    <text evidence="7">Required for pre-mRNA splicing.</text>
</comment>
<evidence type="ECO:0000256" key="1">
    <source>
        <dbReference type="ARBA" id="ARBA00004123"/>
    </source>
</evidence>
<dbReference type="GO" id="GO:0046540">
    <property type="term" value="C:U4/U6 x U5 tri-snRNP complex"/>
    <property type="evidence" value="ECO:0007669"/>
    <property type="project" value="EnsemblFungi"/>
</dbReference>
<proteinExistence type="inferred from homology"/>
<evidence type="ECO:0000256" key="8">
    <source>
        <dbReference type="SAM" id="MobiDB-lite"/>
    </source>
</evidence>
<keyword evidence="3 7" id="KW-0507">mRNA processing</keyword>
<dbReference type="EMBL" id="KE560848">
    <property type="protein sequence ID" value="EPZ35324.1"/>
    <property type="molecule type" value="Genomic_DNA"/>
</dbReference>
<dbReference type="HOGENOM" id="CLU_039466_2_0_1"/>
<evidence type="ECO:0000256" key="5">
    <source>
        <dbReference type="ARBA" id="ARBA00023187"/>
    </source>
</evidence>
<dbReference type="Proteomes" id="UP000281549">
    <property type="component" value="Unassembled WGS sequence"/>
</dbReference>
<evidence type="ECO:0000256" key="6">
    <source>
        <dbReference type="ARBA" id="ARBA00023242"/>
    </source>
</evidence>
<comment type="subcellular location">
    <subcellularLocation>
        <location evidence="1 7">Nucleus</location>
    </subcellularLocation>
</comment>
<evidence type="ECO:0000256" key="3">
    <source>
        <dbReference type="ARBA" id="ARBA00022664"/>
    </source>
</evidence>
<keyword evidence="11" id="KW-1185">Reference proteome</keyword>
<sequence>MANRTAVDAFQVHGVDPQFLIEKITRTRIYESQYWKENCFGLNIETLVDKAVKLDHIGGLFGTNIPTPFLCLVLKMLQLAPTKDIVFEFVRNGDYKYVRALGVFYLRLVGSGLEIYRELEPLLADYRKLRLRNKDRSYTIIHMDEFVDELLTQERTFDTILPRIVKRHVLAETGQLNFRTSLLQDELDNERNSNESDFSDEGNSTKKRLKLNLPVSDDSVQTKDKESLSIEETNALRAKLGLKPLK</sequence>
<comment type="similarity">
    <text evidence="2 7">Belongs to the PRP38 family.</text>
</comment>
<dbReference type="AlphaFoldDB" id="A0A075AYX0"/>
<keyword evidence="6 7" id="KW-0539">Nucleus</keyword>
<evidence type="ECO:0000256" key="2">
    <source>
        <dbReference type="ARBA" id="ARBA00006164"/>
    </source>
</evidence>
<dbReference type="Pfam" id="PF19252">
    <property type="entry name" value="HIND"/>
    <property type="match status" value="1"/>
</dbReference>
<dbReference type="Pfam" id="PF03371">
    <property type="entry name" value="PRP38"/>
    <property type="match status" value="1"/>
</dbReference>
<evidence type="ECO:0000256" key="7">
    <source>
        <dbReference type="RuleBase" id="RU367025"/>
    </source>
</evidence>
<dbReference type="Proteomes" id="UP000030755">
    <property type="component" value="Unassembled WGS sequence"/>
</dbReference>
<dbReference type="EMBL" id="ML005585">
    <property type="protein sequence ID" value="RKP18030.1"/>
    <property type="molecule type" value="Genomic_DNA"/>
</dbReference>